<evidence type="ECO:0000313" key="1">
    <source>
        <dbReference type="EMBL" id="RDB18856.1"/>
    </source>
</evidence>
<dbReference type="InParanoid" id="A0A369JJ69"/>
<gene>
    <name evidence="1" type="ORF">Hypma_014537</name>
</gene>
<organism evidence="1 2">
    <name type="scientific">Hypsizygus marmoreus</name>
    <name type="common">White beech mushroom</name>
    <name type="synonym">Agaricus marmoreus</name>
    <dbReference type="NCBI Taxonomy" id="39966"/>
    <lineage>
        <taxon>Eukaryota</taxon>
        <taxon>Fungi</taxon>
        <taxon>Dikarya</taxon>
        <taxon>Basidiomycota</taxon>
        <taxon>Agaricomycotina</taxon>
        <taxon>Agaricomycetes</taxon>
        <taxon>Agaricomycetidae</taxon>
        <taxon>Agaricales</taxon>
        <taxon>Tricholomatineae</taxon>
        <taxon>Lyophyllaceae</taxon>
        <taxon>Hypsizygus</taxon>
    </lineage>
</organism>
<evidence type="ECO:0000313" key="2">
    <source>
        <dbReference type="Proteomes" id="UP000076154"/>
    </source>
</evidence>
<name>A0A369JJ69_HYPMA</name>
<protein>
    <submittedName>
        <fullName evidence="1">Uncharacterized protein</fullName>
    </submittedName>
</protein>
<keyword evidence="2" id="KW-1185">Reference proteome</keyword>
<dbReference type="EMBL" id="LUEZ02000087">
    <property type="protein sequence ID" value="RDB18856.1"/>
    <property type="molecule type" value="Genomic_DNA"/>
</dbReference>
<accession>A0A369JJ69</accession>
<sequence>MSSTNRVFAVVRPLLFILTTVLLILLLYANTAVMLHINRERAEFRSIIRESKEQLRSLHEIVDAIKEEAL</sequence>
<dbReference type="AlphaFoldDB" id="A0A369JJ69"/>
<reference evidence="1" key="1">
    <citation type="submission" date="2018-04" db="EMBL/GenBank/DDBJ databases">
        <title>Whole genome sequencing of Hypsizygus marmoreus.</title>
        <authorList>
            <person name="Choi I.-G."/>
            <person name="Min B."/>
            <person name="Kim J.-G."/>
            <person name="Kim S."/>
            <person name="Oh Y.-L."/>
            <person name="Kong W.-S."/>
            <person name="Park H."/>
            <person name="Jeong J."/>
            <person name="Song E.-S."/>
        </authorList>
    </citation>
    <scope>NUCLEOTIDE SEQUENCE [LARGE SCALE GENOMIC DNA]</scope>
    <source>
        <strain evidence="1">51987-8</strain>
    </source>
</reference>
<comment type="caution">
    <text evidence="1">The sequence shown here is derived from an EMBL/GenBank/DDBJ whole genome shotgun (WGS) entry which is preliminary data.</text>
</comment>
<proteinExistence type="predicted"/>
<dbReference type="Proteomes" id="UP000076154">
    <property type="component" value="Unassembled WGS sequence"/>
</dbReference>